<dbReference type="SUPFAM" id="SSF51230">
    <property type="entry name" value="Single hybrid motif"/>
    <property type="match status" value="1"/>
</dbReference>
<dbReference type="InterPro" id="IPR005479">
    <property type="entry name" value="CPAse_ATP-bd"/>
</dbReference>
<dbReference type="InterPro" id="IPR011053">
    <property type="entry name" value="Single_hybrid_motif"/>
</dbReference>
<dbReference type="PANTHER" id="PTHR18866:SF33">
    <property type="entry name" value="METHYLCROTONOYL-COA CARBOXYLASE SUBUNIT ALPHA, MITOCHONDRIAL-RELATED"/>
    <property type="match status" value="1"/>
</dbReference>
<reference evidence="12" key="1">
    <citation type="submission" date="2017-05" db="EMBL/GenBank/DDBJ databases">
        <authorList>
            <person name="Lin X."/>
        </authorList>
    </citation>
    <scope>NUCLEOTIDE SEQUENCE [LARGE SCALE GENOMIC DNA]</scope>
    <source>
        <strain evidence="12">JLT2012</strain>
    </source>
</reference>
<dbReference type="Proteomes" id="UP000198462">
    <property type="component" value="Unassembled WGS sequence"/>
</dbReference>
<dbReference type="FunFam" id="2.40.50.100:FF:000003">
    <property type="entry name" value="Acetyl-CoA carboxylase biotin carboxyl carrier protein"/>
    <property type="match status" value="1"/>
</dbReference>
<evidence type="ECO:0000256" key="6">
    <source>
        <dbReference type="ARBA" id="ARBA00023267"/>
    </source>
</evidence>
<dbReference type="Gene3D" id="2.40.50.100">
    <property type="match status" value="1"/>
</dbReference>
<dbReference type="InterPro" id="IPR005482">
    <property type="entry name" value="Biotin_COase_C"/>
</dbReference>
<dbReference type="Gene3D" id="3.30.470.20">
    <property type="entry name" value="ATP-grasp fold, B domain"/>
    <property type="match status" value="1"/>
</dbReference>
<dbReference type="Pfam" id="PF00289">
    <property type="entry name" value="Biotin_carb_N"/>
    <property type="match status" value="1"/>
</dbReference>
<dbReference type="InterPro" id="IPR005481">
    <property type="entry name" value="BC-like_N"/>
</dbReference>
<feature type="domain" description="Biotin carboxylation" evidence="10">
    <location>
        <begin position="1"/>
        <end position="453"/>
    </location>
</feature>
<dbReference type="PROSITE" id="PS50968">
    <property type="entry name" value="BIOTINYL_LIPOYL"/>
    <property type="match status" value="1"/>
</dbReference>
<dbReference type="SUPFAM" id="SSF52440">
    <property type="entry name" value="PreATP-grasp domain"/>
    <property type="match status" value="1"/>
</dbReference>
<dbReference type="Pfam" id="PF02786">
    <property type="entry name" value="CPSase_L_D2"/>
    <property type="match status" value="1"/>
</dbReference>
<evidence type="ECO:0000259" key="9">
    <source>
        <dbReference type="PROSITE" id="PS50975"/>
    </source>
</evidence>
<dbReference type="InterPro" id="IPR050856">
    <property type="entry name" value="Biotin_carboxylase_complex"/>
</dbReference>
<dbReference type="InterPro" id="IPR016185">
    <property type="entry name" value="PreATP-grasp_dom_sf"/>
</dbReference>
<keyword evidence="5" id="KW-0809">Transit peptide</keyword>
<dbReference type="GO" id="GO:0016874">
    <property type="term" value="F:ligase activity"/>
    <property type="evidence" value="ECO:0007669"/>
    <property type="project" value="UniProtKB-KW"/>
</dbReference>
<name>A0A219B7K5_9SPHN</name>
<dbReference type="PANTHER" id="PTHR18866">
    <property type="entry name" value="CARBOXYLASE:PYRUVATE/ACETYL-COA/PROPIONYL-COA CARBOXYLASE"/>
    <property type="match status" value="1"/>
</dbReference>
<keyword evidence="4 7" id="KW-0067">ATP-binding</keyword>
<dbReference type="SUPFAM" id="SSF56059">
    <property type="entry name" value="Glutathione synthetase ATP-binding domain-like"/>
    <property type="match status" value="1"/>
</dbReference>
<organism evidence="11 12">
    <name type="scientific">Pacificimonas flava</name>
    <dbReference type="NCBI Taxonomy" id="1234595"/>
    <lineage>
        <taxon>Bacteria</taxon>
        <taxon>Pseudomonadati</taxon>
        <taxon>Pseudomonadota</taxon>
        <taxon>Alphaproteobacteria</taxon>
        <taxon>Sphingomonadales</taxon>
        <taxon>Sphingosinicellaceae</taxon>
        <taxon>Pacificimonas</taxon>
    </lineage>
</organism>
<evidence type="ECO:0000256" key="3">
    <source>
        <dbReference type="ARBA" id="ARBA00022741"/>
    </source>
</evidence>
<evidence type="ECO:0000259" key="10">
    <source>
        <dbReference type="PROSITE" id="PS50979"/>
    </source>
</evidence>
<sequence>MDKLLIANRGEIACRVIRTARRMGIATVAVYSEADRDALHVAAADEAVFVGAAAARESYLDIDRIVAAARDTGADAIHPGYGFLSENAAFARRLEQEGIVFVGPTAASIEKMGLKDSAKALMKKAGVPVTPGYQGDDQSLQRLEKAAQAVGYPLLIKAVAGGGGKGMRRVDDPEDFAAELIAAKREGENSFGNGSVLIEKFITRPRHVEVQVFGDTHGNVVHLFERDCSLQRRHQKVIEEAPAPNLSERTRERLGDAAVRAAQAISYTGAGTIEFILDTEAKDKDGEPPFYFMEMNTRLQVEHPVTELVTGTDLIEWQFRVASGEPLPLAQAELAVQGHAVEARLYAEDPESGFLPSTGRLTTLAFPAETGGVRIDSGVAEGGEVTVHYDPMIAKVIACGPDRETAIDRLIGALDRTVVTGVKTNREFLARLIDQPAFRAGDVETGFIGARLDNLVETPQPDANALILAAVASAVPPETKAGGTMFARFSGWRMNLPETRFADLFGADGEALRFTLTRAGEGWTLEGAASADLRSVQWSQDGKLTIVTAEGRLSAVTILSDDLVEVRLHGAAYRFLRRAEAAAASPSDGAVVAPMPGRVLSLLVKDGQSVEAGAPLLVLEAMKMENRLTAAIGGVVTGLSAAEGDQVAEGAVLLTIEPQD</sequence>
<dbReference type="FunFam" id="3.40.50.20:FF:000010">
    <property type="entry name" value="Propionyl-CoA carboxylase subunit alpha"/>
    <property type="match status" value="1"/>
</dbReference>
<dbReference type="InterPro" id="IPR011761">
    <property type="entry name" value="ATP-grasp"/>
</dbReference>
<evidence type="ECO:0000259" key="8">
    <source>
        <dbReference type="PROSITE" id="PS50968"/>
    </source>
</evidence>
<feature type="domain" description="ATP-grasp" evidence="9">
    <location>
        <begin position="119"/>
        <end position="323"/>
    </location>
</feature>
<keyword evidence="6" id="KW-0092">Biotin</keyword>
<evidence type="ECO:0000313" key="12">
    <source>
        <dbReference type="Proteomes" id="UP000198462"/>
    </source>
</evidence>
<dbReference type="RefSeq" id="WP_172406247.1">
    <property type="nucleotide sequence ID" value="NZ_NFZT01000001.1"/>
</dbReference>
<comment type="caution">
    <text evidence="11">The sequence shown here is derived from an EMBL/GenBank/DDBJ whole genome shotgun (WGS) entry which is preliminary data.</text>
</comment>
<evidence type="ECO:0000256" key="2">
    <source>
        <dbReference type="ARBA" id="ARBA00022598"/>
    </source>
</evidence>
<gene>
    <name evidence="11" type="ORF">B5C34_12110</name>
</gene>
<dbReference type="GO" id="GO:0046872">
    <property type="term" value="F:metal ion binding"/>
    <property type="evidence" value="ECO:0007669"/>
    <property type="project" value="InterPro"/>
</dbReference>
<dbReference type="NCBIfam" id="NF006367">
    <property type="entry name" value="PRK08591.1"/>
    <property type="match status" value="1"/>
</dbReference>
<dbReference type="InterPro" id="IPR000089">
    <property type="entry name" value="Biotin_lipoyl"/>
</dbReference>
<comment type="cofactor">
    <cofactor evidence="1">
        <name>biotin</name>
        <dbReference type="ChEBI" id="CHEBI:57586"/>
    </cofactor>
</comment>
<dbReference type="PROSITE" id="PS50979">
    <property type="entry name" value="BC"/>
    <property type="match status" value="1"/>
</dbReference>
<dbReference type="PROSITE" id="PS50975">
    <property type="entry name" value="ATP_GRASP"/>
    <property type="match status" value="1"/>
</dbReference>
<protein>
    <submittedName>
        <fullName evidence="11">Methylcrotonoyl-CoA carboxylase</fullName>
    </submittedName>
</protein>
<evidence type="ECO:0000256" key="4">
    <source>
        <dbReference type="ARBA" id="ARBA00022840"/>
    </source>
</evidence>
<evidence type="ECO:0000256" key="5">
    <source>
        <dbReference type="ARBA" id="ARBA00022946"/>
    </source>
</evidence>
<dbReference type="EMBL" id="NFZT01000001">
    <property type="protein sequence ID" value="OWV34133.1"/>
    <property type="molecule type" value="Genomic_DNA"/>
</dbReference>
<dbReference type="InterPro" id="IPR011054">
    <property type="entry name" value="Rudment_hybrid_motif"/>
</dbReference>
<dbReference type="SUPFAM" id="SSF51246">
    <property type="entry name" value="Rudiment single hybrid motif"/>
    <property type="match status" value="1"/>
</dbReference>
<dbReference type="GO" id="GO:0005524">
    <property type="term" value="F:ATP binding"/>
    <property type="evidence" value="ECO:0007669"/>
    <property type="project" value="UniProtKB-UniRule"/>
</dbReference>
<dbReference type="FunFam" id="3.30.470.20:FF:000028">
    <property type="entry name" value="Methylcrotonoyl-CoA carboxylase subunit alpha, mitochondrial"/>
    <property type="match status" value="1"/>
</dbReference>
<keyword evidence="2" id="KW-0436">Ligase</keyword>
<evidence type="ECO:0000256" key="7">
    <source>
        <dbReference type="PROSITE-ProRule" id="PRU00409"/>
    </source>
</evidence>
<dbReference type="PROSITE" id="PS00867">
    <property type="entry name" value="CPSASE_2"/>
    <property type="match status" value="1"/>
</dbReference>
<proteinExistence type="predicted"/>
<dbReference type="InterPro" id="IPR011764">
    <property type="entry name" value="Biotin_carboxylation_dom"/>
</dbReference>
<dbReference type="Pfam" id="PF00364">
    <property type="entry name" value="Biotin_lipoyl"/>
    <property type="match status" value="1"/>
</dbReference>
<evidence type="ECO:0000256" key="1">
    <source>
        <dbReference type="ARBA" id="ARBA00001953"/>
    </source>
</evidence>
<accession>A0A219B7K5</accession>
<dbReference type="Pfam" id="PF02785">
    <property type="entry name" value="Biotin_carb_C"/>
    <property type="match status" value="1"/>
</dbReference>
<dbReference type="CDD" id="cd06850">
    <property type="entry name" value="biotinyl_domain"/>
    <property type="match status" value="1"/>
</dbReference>
<feature type="domain" description="Lipoyl-binding" evidence="8">
    <location>
        <begin position="580"/>
        <end position="657"/>
    </location>
</feature>
<evidence type="ECO:0000313" key="11">
    <source>
        <dbReference type="EMBL" id="OWV34133.1"/>
    </source>
</evidence>
<dbReference type="SMART" id="SM00878">
    <property type="entry name" value="Biotin_carb_C"/>
    <property type="match status" value="1"/>
</dbReference>
<keyword evidence="12" id="KW-1185">Reference proteome</keyword>
<dbReference type="AlphaFoldDB" id="A0A219B7K5"/>
<dbReference type="FunFam" id="3.30.1490.20:FF:000003">
    <property type="entry name" value="acetyl-CoA carboxylase isoform X1"/>
    <property type="match status" value="1"/>
</dbReference>
<keyword evidence="3 7" id="KW-0547">Nucleotide-binding</keyword>